<evidence type="ECO:0000259" key="4">
    <source>
        <dbReference type="Pfam" id="PF00905"/>
    </source>
</evidence>
<dbReference type="InterPro" id="IPR050515">
    <property type="entry name" value="Beta-lactam/transpept"/>
</dbReference>
<dbReference type="GO" id="GO:0071555">
    <property type="term" value="P:cell wall organization"/>
    <property type="evidence" value="ECO:0007669"/>
    <property type="project" value="TreeGrafter"/>
</dbReference>
<dbReference type="OrthoDB" id="9804124at2"/>
<dbReference type="Gene3D" id="3.90.1310.10">
    <property type="entry name" value="Penicillin-binding protein 2a (Domain 2)"/>
    <property type="match status" value="1"/>
</dbReference>
<dbReference type="GO" id="GO:0008658">
    <property type="term" value="F:penicillin binding"/>
    <property type="evidence" value="ECO:0007669"/>
    <property type="project" value="InterPro"/>
</dbReference>
<dbReference type="PANTHER" id="PTHR30627:SF1">
    <property type="entry name" value="PEPTIDOGLYCAN D,D-TRANSPEPTIDASE FTSI"/>
    <property type="match status" value="1"/>
</dbReference>
<comment type="caution">
    <text evidence="5">The sequence shown here is derived from an EMBL/GenBank/DDBJ whole genome shotgun (WGS) entry which is preliminary data.</text>
</comment>
<dbReference type="InterPro" id="IPR012338">
    <property type="entry name" value="Beta-lactam/transpept-like"/>
</dbReference>
<comment type="subcellular location">
    <subcellularLocation>
        <location evidence="1">Membrane</location>
    </subcellularLocation>
</comment>
<sequence>MNRLGTSEQASLSRGWVVLLAFAAFLLGLGYGFYVLWHNAPSLPLRPVSARADAPPLRGSLEAADGTPLAFSTREDARLYPLGLSATQLIGFGERSTGKGLAGLELDLEKLLAQGQSLRLTLDPLVQSIAEQALWKGLKAAQADWGSVVAMESKTGRLLAVANGPAFDPSAPRLNLQQDISWRNHAFAYALEPGSTIKPLTAAVLLEENMARLDTKVYAPMSRRIAGWTINDVVKHPETLTLSEVLKFSSNVGITTLAERIPRETLFNYFKKMHFTDATLLPPLSYQPRIAVQVAAPHVRPVHRWGPAEYANATFGQGFLITPLHLAAAYNILANDGVFRQPILFEGNTSQSSVVFRPQVAREIRKALTDGIAENARLPGYVLGGKTGTAQVVVNGRYSNSVYAALFAGFIPSNTPRVTVVVNLFHPKGGRIYGSQVAAPIYRDIAARLFALWGIPPQLDNSSGKGKLVNR</sequence>
<dbReference type="AlphaFoldDB" id="A0A511QY63"/>
<evidence type="ECO:0000256" key="1">
    <source>
        <dbReference type="ARBA" id="ARBA00004370"/>
    </source>
</evidence>
<dbReference type="Pfam" id="PF00905">
    <property type="entry name" value="Transpeptidase"/>
    <property type="match status" value="1"/>
</dbReference>
<dbReference type="RefSeq" id="WP_119340507.1">
    <property type="nucleotide sequence ID" value="NZ_BJXL01000001.1"/>
</dbReference>
<gene>
    <name evidence="5" type="ORF">MHY01S_01030</name>
</gene>
<organism evidence="5 6">
    <name type="scientific">Meiothermus hypogaeus NBRC 106114</name>
    <dbReference type="NCBI Taxonomy" id="1227553"/>
    <lineage>
        <taxon>Bacteria</taxon>
        <taxon>Thermotogati</taxon>
        <taxon>Deinococcota</taxon>
        <taxon>Deinococci</taxon>
        <taxon>Thermales</taxon>
        <taxon>Thermaceae</taxon>
        <taxon>Meiothermus</taxon>
    </lineage>
</organism>
<dbReference type="InterPro" id="IPR001460">
    <property type="entry name" value="PCN-bd_Tpept"/>
</dbReference>
<keyword evidence="2 3" id="KW-0472">Membrane</keyword>
<evidence type="ECO:0000256" key="3">
    <source>
        <dbReference type="SAM" id="Phobius"/>
    </source>
</evidence>
<protein>
    <submittedName>
        <fullName evidence="5">Penicillin-binding protein</fullName>
    </submittedName>
</protein>
<feature type="transmembrane region" description="Helical" evidence="3">
    <location>
        <begin position="12"/>
        <end position="37"/>
    </location>
</feature>
<name>A0A511QY63_9DEIN</name>
<keyword evidence="3" id="KW-0812">Transmembrane</keyword>
<accession>A0A511QY63</accession>
<evidence type="ECO:0000256" key="2">
    <source>
        <dbReference type="ARBA" id="ARBA00023136"/>
    </source>
</evidence>
<dbReference type="Gene3D" id="3.40.710.10">
    <property type="entry name" value="DD-peptidase/beta-lactamase superfamily"/>
    <property type="match status" value="1"/>
</dbReference>
<dbReference type="EMBL" id="BJXL01000001">
    <property type="protein sequence ID" value="GEM81937.1"/>
    <property type="molecule type" value="Genomic_DNA"/>
</dbReference>
<feature type="domain" description="Penicillin-binding protein transpeptidase" evidence="4">
    <location>
        <begin position="146"/>
        <end position="446"/>
    </location>
</feature>
<dbReference type="Gene3D" id="3.30.450.330">
    <property type="match status" value="1"/>
</dbReference>
<keyword evidence="3" id="KW-1133">Transmembrane helix</keyword>
<evidence type="ECO:0000313" key="6">
    <source>
        <dbReference type="Proteomes" id="UP000321197"/>
    </source>
</evidence>
<reference evidence="5 6" key="1">
    <citation type="submission" date="2019-07" db="EMBL/GenBank/DDBJ databases">
        <title>Whole genome shotgun sequence of Meiothermus hypogaeus NBRC 106114.</title>
        <authorList>
            <person name="Hosoyama A."/>
            <person name="Uohara A."/>
            <person name="Ohji S."/>
            <person name="Ichikawa N."/>
        </authorList>
    </citation>
    <scope>NUCLEOTIDE SEQUENCE [LARGE SCALE GENOMIC DNA]</scope>
    <source>
        <strain evidence="5 6">NBRC 106114</strain>
    </source>
</reference>
<dbReference type="GO" id="GO:0005886">
    <property type="term" value="C:plasma membrane"/>
    <property type="evidence" value="ECO:0007669"/>
    <property type="project" value="TreeGrafter"/>
</dbReference>
<dbReference type="SUPFAM" id="SSF56601">
    <property type="entry name" value="beta-lactamase/transpeptidase-like"/>
    <property type="match status" value="1"/>
</dbReference>
<dbReference type="PANTHER" id="PTHR30627">
    <property type="entry name" value="PEPTIDOGLYCAN D,D-TRANSPEPTIDASE"/>
    <property type="match status" value="1"/>
</dbReference>
<dbReference type="Proteomes" id="UP000321197">
    <property type="component" value="Unassembled WGS sequence"/>
</dbReference>
<evidence type="ECO:0000313" key="5">
    <source>
        <dbReference type="EMBL" id="GEM81937.1"/>
    </source>
</evidence>
<proteinExistence type="predicted"/>